<comment type="caution">
    <text evidence="1">The sequence shown here is derived from an EMBL/GenBank/DDBJ whole genome shotgun (WGS) entry which is preliminary data.</text>
</comment>
<dbReference type="EMBL" id="JAOJ01000001">
    <property type="protein sequence ID" value="EUA73861.1"/>
    <property type="molecule type" value="Genomic_DNA"/>
</dbReference>
<accession>X8E0X5</accession>
<proteinExistence type="predicted"/>
<dbReference type="AlphaFoldDB" id="X8E0X5"/>
<reference evidence="1 2" key="1">
    <citation type="submission" date="2013-12" db="EMBL/GenBank/DDBJ databases">
        <authorList>
            <person name="Zelazny A."/>
            <person name="Olivier K."/>
            <person name="Holland S."/>
            <person name="Lenaerts A."/>
            <person name="Ordway D."/>
            <person name="DeGroote M.A."/>
            <person name="Parker T."/>
            <person name="Sizemore C."/>
            <person name="Tallon L.J."/>
            <person name="Sadzewicz L.K."/>
            <person name="Sengamalay N."/>
            <person name="Fraser C.M."/>
            <person name="Hine E."/>
            <person name="Shefchek K.A."/>
            <person name="Das S.P."/>
            <person name="Tettelin H."/>
        </authorList>
    </citation>
    <scope>NUCLEOTIDE SEQUENCE [LARGE SCALE GENOMIC DNA]</scope>
    <source>
        <strain evidence="1 2">1513</strain>
    </source>
</reference>
<gene>
    <name evidence="1" type="ORF">I540_0610</name>
</gene>
<organism evidence="1 2">
    <name type="scientific">Mycobacteroides abscessus subsp. bolletii 1513</name>
    <dbReference type="NCBI Taxonomy" id="1299321"/>
    <lineage>
        <taxon>Bacteria</taxon>
        <taxon>Bacillati</taxon>
        <taxon>Actinomycetota</taxon>
        <taxon>Actinomycetes</taxon>
        <taxon>Mycobacteriales</taxon>
        <taxon>Mycobacteriaceae</taxon>
        <taxon>Mycobacteroides</taxon>
        <taxon>Mycobacteroides abscessus</taxon>
    </lineage>
</organism>
<evidence type="ECO:0000313" key="1">
    <source>
        <dbReference type="EMBL" id="EUA73861.1"/>
    </source>
</evidence>
<name>X8E0X5_9MYCO</name>
<dbReference type="Proteomes" id="UP000023351">
    <property type="component" value="Unassembled WGS sequence"/>
</dbReference>
<sequence>MPTEEFIRRPIDPSELPEHAWSSYQLIDQLLGTAASVASLGARDALETLRGTHNRVVRLLAPGLGNTEIYMFFKQQEHTVLKKLKVILEPSRAGDGSAVTSDLQYQAEGIAELEDYLNNQSP</sequence>
<protein>
    <submittedName>
        <fullName evidence="1">Uncharacterized protein</fullName>
    </submittedName>
</protein>
<dbReference type="PATRIC" id="fig|1299321.3.peg.583"/>
<evidence type="ECO:0000313" key="2">
    <source>
        <dbReference type="Proteomes" id="UP000023351"/>
    </source>
</evidence>